<feature type="signal peptide" evidence="1">
    <location>
        <begin position="1"/>
        <end position="22"/>
    </location>
</feature>
<evidence type="ECO:0000313" key="2">
    <source>
        <dbReference type="EMBL" id="RVU00007.1"/>
    </source>
</evidence>
<dbReference type="Proteomes" id="UP000282759">
    <property type="component" value="Unassembled WGS sequence"/>
</dbReference>
<dbReference type="RefSeq" id="WP_127705836.1">
    <property type="nucleotide sequence ID" value="NZ_SACK01000006.1"/>
</dbReference>
<comment type="caution">
    <text evidence="2">The sequence shown here is derived from an EMBL/GenBank/DDBJ whole genome shotgun (WGS) entry which is preliminary data.</text>
</comment>
<accession>A0A437MQS8</accession>
<keyword evidence="1" id="KW-0732">Signal</keyword>
<keyword evidence="3" id="KW-1185">Reference proteome</keyword>
<dbReference type="EMBL" id="SACK01000006">
    <property type="protein sequence ID" value="RVU00007.1"/>
    <property type="molecule type" value="Genomic_DNA"/>
</dbReference>
<feature type="chain" id="PRO_5019037127" evidence="1">
    <location>
        <begin position="23"/>
        <end position="218"/>
    </location>
</feature>
<proteinExistence type="predicted"/>
<dbReference type="AlphaFoldDB" id="A0A437MQS8"/>
<evidence type="ECO:0000256" key="1">
    <source>
        <dbReference type="SAM" id="SignalP"/>
    </source>
</evidence>
<evidence type="ECO:0000313" key="3">
    <source>
        <dbReference type="Proteomes" id="UP000282759"/>
    </source>
</evidence>
<protein>
    <submittedName>
        <fullName evidence="2">Uncharacterized protein</fullName>
    </submittedName>
</protein>
<gene>
    <name evidence="2" type="ORF">EOD41_13660</name>
</gene>
<reference evidence="2 3" key="1">
    <citation type="submission" date="2019-01" db="EMBL/GenBank/DDBJ databases">
        <authorList>
            <person name="Chen W.-M."/>
        </authorList>
    </citation>
    <scope>NUCLEOTIDE SEQUENCE [LARGE SCALE GENOMIC DNA]</scope>
    <source>
        <strain evidence="2 3">YBJ-36</strain>
    </source>
</reference>
<organism evidence="2 3">
    <name type="scientific">Mucilaginibacter limnophilus</name>
    <dbReference type="NCBI Taxonomy" id="1932778"/>
    <lineage>
        <taxon>Bacteria</taxon>
        <taxon>Pseudomonadati</taxon>
        <taxon>Bacteroidota</taxon>
        <taxon>Sphingobacteriia</taxon>
        <taxon>Sphingobacteriales</taxon>
        <taxon>Sphingobacteriaceae</taxon>
        <taxon>Mucilaginibacter</taxon>
    </lineage>
</organism>
<name>A0A437MQS8_9SPHI</name>
<dbReference type="OrthoDB" id="797448at2"/>
<sequence length="218" mass="24674">MPRQLTPLLLVLFALAFTQVSAQPRSKPIPVTTQYNKFKLLAAKANVTFTTPKGFNEIPALDNEDFTFDYAMEIAGKGFEVWYMVRSQKENWASYERVFLNVKSRVANPDSVYAELGKAQAAAFTDGSDVFPRTLPPNVLSRYNADAGRSYMLNLIDMPETRHYQYALLVTLQKYHTGTVMMVCFTNQKGPEFYKNVERAGSSIKFKPEPADVDKLTD</sequence>